<feature type="region of interest" description="Disordered" evidence="1">
    <location>
        <begin position="1"/>
        <end position="22"/>
    </location>
</feature>
<evidence type="ECO:0000256" key="1">
    <source>
        <dbReference type="SAM" id="MobiDB-lite"/>
    </source>
</evidence>
<sequence length="131" mass="14666">MESRGTSQEDVSNTTVAAAEPDVDQMKYLELKANLKRMGLSSKGRKKELAERLRAANNKKQDDDDDEEDSEDDDTEDEESIIDEKETSARAMQMLSFKDVEESVNIFSGDGTTSVKCCYTRNLGQSSVKRV</sequence>
<dbReference type="SMART" id="SM00513">
    <property type="entry name" value="SAP"/>
    <property type="match status" value="1"/>
</dbReference>
<evidence type="ECO:0000259" key="2">
    <source>
        <dbReference type="PROSITE" id="PS50800"/>
    </source>
</evidence>
<dbReference type="Gene3D" id="1.10.720.30">
    <property type="entry name" value="SAP domain"/>
    <property type="match status" value="1"/>
</dbReference>
<dbReference type="InterPro" id="IPR003034">
    <property type="entry name" value="SAP_dom"/>
</dbReference>
<dbReference type="Pfam" id="PF02037">
    <property type="entry name" value="SAP"/>
    <property type="match status" value="1"/>
</dbReference>
<dbReference type="GeneID" id="107072260"/>
<organism evidence="3 4">
    <name type="scientific">Polistes dominula</name>
    <name type="common">European paper wasp</name>
    <name type="synonym">Vespa dominula</name>
    <dbReference type="NCBI Taxonomy" id="743375"/>
    <lineage>
        <taxon>Eukaryota</taxon>
        <taxon>Metazoa</taxon>
        <taxon>Ecdysozoa</taxon>
        <taxon>Arthropoda</taxon>
        <taxon>Hexapoda</taxon>
        <taxon>Insecta</taxon>
        <taxon>Pterygota</taxon>
        <taxon>Neoptera</taxon>
        <taxon>Endopterygota</taxon>
        <taxon>Hymenoptera</taxon>
        <taxon>Apocrita</taxon>
        <taxon>Aculeata</taxon>
        <taxon>Vespoidea</taxon>
        <taxon>Vespidae</taxon>
        <taxon>Polistinae</taxon>
        <taxon>Polistini</taxon>
        <taxon>Polistes</taxon>
    </lineage>
</organism>
<dbReference type="Proteomes" id="UP000694924">
    <property type="component" value="Unplaced"/>
</dbReference>
<protein>
    <submittedName>
        <fullName evidence="4">Nucleophosmin-like</fullName>
    </submittedName>
</protein>
<evidence type="ECO:0000313" key="3">
    <source>
        <dbReference type="Proteomes" id="UP000694924"/>
    </source>
</evidence>
<evidence type="ECO:0000313" key="4">
    <source>
        <dbReference type="RefSeq" id="XP_015187527.1"/>
    </source>
</evidence>
<feature type="compositionally biased region" description="Acidic residues" evidence="1">
    <location>
        <begin position="63"/>
        <end position="81"/>
    </location>
</feature>
<name>A0ABM1J4Y9_POLDO</name>
<feature type="region of interest" description="Disordered" evidence="1">
    <location>
        <begin position="40"/>
        <end position="87"/>
    </location>
</feature>
<keyword evidence="3" id="KW-1185">Reference proteome</keyword>
<dbReference type="InterPro" id="IPR036361">
    <property type="entry name" value="SAP_dom_sf"/>
</dbReference>
<proteinExistence type="predicted"/>
<reference evidence="4" key="1">
    <citation type="submission" date="2025-08" db="UniProtKB">
        <authorList>
            <consortium name="RefSeq"/>
        </authorList>
    </citation>
    <scope>IDENTIFICATION</scope>
    <source>
        <tissue evidence="4">Whole body</tissue>
    </source>
</reference>
<dbReference type="SUPFAM" id="SSF68906">
    <property type="entry name" value="SAP domain"/>
    <property type="match status" value="1"/>
</dbReference>
<accession>A0ABM1J4Y9</accession>
<gene>
    <name evidence="4" type="primary">LOC107072260</name>
</gene>
<dbReference type="PROSITE" id="PS50800">
    <property type="entry name" value="SAP"/>
    <property type="match status" value="1"/>
</dbReference>
<feature type="compositionally biased region" description="Polar residues" evidence="1">
    <location>
        <begin position="1"/>
        <end position="16"/>
    </location>
</feature>
<feature type="compositionally biased region" description="Basic and acidic residues" evidence="1">
    <location>
        <begin position="47"/>
        <end position="62"/>
    </location>
</feature>
<feature type="domain" description="SAP" evidence="2">
    <location>
        <begin position="23"/>
        <end position="57"/>
    </location>
</feature>
<dbReference type="RefSeq" id="XP_015187527.1">
    <property type="nucleotide sequence ID" value="XM_015332041.1"/>
</dbReference>